<evidence type="ECO:0000313" key="3">
    <source>
        <dbReference type="EMBL" id="NKE57826.1"/>
    </source>
</evidence>
<gene>
    <name evidence="3" type="ORF">FXN61_13680</name>
</gene>
<name>A0ABX1FGR0_9PSEU</name>
<evidence type="ECO:0000256" key="1">
    <source>
        <dbReference type="SAM" id="SignalP"/>
    </source>
</evidence>
<proteinExistence type="predicted"/>
<protein>
    <recommendedName>
        <fullName evidence="2">Deoxyribonuclease NucA/NucB domain-containing protein</fullName>
    </recommendedName>
</protein>
<evidence type="ECO:0000313" key="4">
    <source>
        <dbReference type="Proteomes" id="UP001515943"/>
    </source>
</evidence>
<dbReference type="Proteomes" id="UP001515943">
    <property type="component" value="Unassembled WGS sequence"/>
</dbReference>
<feature type="domain" description="Deoxyribonuclease NucA/NucB" evidence="2">
    <location>
        <begin position="357"/>
        <end position="411"/>
    </location>
</feature>
<organism evidence="3 4">
    <name type="scientific">Lentzea indica</name>
    <dbReference type="NCBI Taxonomy" id="2604800"/>
    <lineage>
        <taxon>Bacteria</taxon>
        <taxon>Bacillati</taxon>
        <taxon>Actinomycetota</taxon>
        <taxon>Actinomycetes</taxon>
        <taxon>Pseudonocardiales</taxon>
        <taxon>Pseudonocardiaceae</taxon>
        <taxon>Lentzea</taxon>
    </lineage>
</organism>
<evidence type="ECO:0000259" key="2">
    <source>
        <dbReference type="Pfam" id="PF14040"/>
    </source>
</evidence>
<feature type="chain" id="PRO_5045303054" description="Deoxyribonuclease NucA/NucB domain-containing protein" evidence="1">
    <location>
        <begin position="25"/>
        <end position="429"/>
    </location>
</feature>
<comment type="caution">
    <text evidence="3">The sequence shown here is derived from an EMBL/GenBank/DDBJ whole genome shotgun (WGS) entry which is preliminary data.</text>
</comment>
<dbReference type="Pfam" id="PF14040">
    <property type="entry name" value="DNase_NucA_NucB"/>
    <property type="match status" value="1"/>
</dbReference>
<feature type="signal peptide" evidence="1">
    <location>
        <begin position="1"/>
        <end position="24"/>
    </location>
</feature>
<reference evidence="3 4" key="1">
    <citation type="submission" date="2019-08" db="EMBL/GenBank/DDBJ databases">
        <title>Lentzea from Indian Himalayas.</title>
        <authorList>
            <person name="Mandal S."/>
            <person name="Mallick Gupta A."/>
            <person name="Maiti P.K."/>
            <person name="Sarkar J."/>
            <person name="Mandal S."/>
        </authorList>
    </citation>
    <scope>NUCLEOTIDE SEQUENCE [LARGE SCALE GENOMIC DNA]</scope>
    <source>
        <strain evidence="3 4">PSKA42</strain>
    </source>
</reference>
<keyword evidence="1" id="KW-0732">Signal</keyword>
<dbReference type="EMBL" id="VSRL01000039">
    <property type="protein sequence ID" value="NKE57826.1"/>
    <property type="molecule type" value="Genomic_DNA"/>
</dbReference>
<dbReference type="InterPro" id="IPR029476">
    <property type="entry name" value="DNase_NucA_NucB"/>
</dbReference>
<accession>A0ABX1FGR0</accession>
<keyword evidence="4" id="KW-1185">Reference proteome</keyword>
<sequence length="429" mass="47236">MKRVLAILSTCLLAVGIGASSAMAEPPLRVVITALDGTPLSAAPTFPATVDGAFQAAAARGAEPSPERTTPEFQQAIEEIRNRIGTADLNAAQIPPYLLELCKRDPRAVAKEGHVFHRSFWCQRAGLRAKAYRGTTLSGEVSLKWIAAMVGSYKTRTSSFYLQPTMAGEGWGDFGNEMTTMLKAGPKCSPVAGDPGCSTNATPITMSVADWKREVGLGTWFGWRFTSDETQTTKEDLVSNHKWHITTGVTTPEAGVEWGDNTPDIGLRCDSATYFLNDPKACMNIDVIPWVFMYRPLYPEIADHVRQAQDAPDTTFPREPHIKQIPGKYFYGDPNKPGLHRIAASEEGPNRAVVQAACKLLPPHDPDEECDEYPFASTVEGAAHEYWDYSVKYADGQQNGKAGTDLQTFYAVDRMLYRFRDQFWVNVVG</sequence>
<dbReference type="RefSeq" id="WP_167973911.1">
    <property type="nucleotide sequence ID" value="NZ_VSRL01000039.1"/>
</dbReference>